<gene>
    <name evidence="6" type="ORF">H310_00349</name>
</gene>
<evidence type="ECO:0000256" key="5">
    <source>
        <dbReference type="PIRSR" id="PIRSR005902-1"/>
    </source>
</evidence>
<dbReference type="GO" id="GO:0005829">
    <property type="term" value="C:cytosol"/>
    <property type="evidence" value="ECO:0007669"/>
    <property type="project" value="TreeGrafter"/>
</dbReference>
<feature type="binding site" evidence="5">
    <location>
        <position position="115"/>
    </location>
    <ligand>
        <name>a divalent metal cation</name>
        <dbReference type="ChEBI" id="CHEBI:60240"/>
        <label>1</label>
    </ligand>
</feature>
<keyword evidence="3 5" id="KW-0479">Metal-binding</keyword>
<dbReference type="InterPro" id="IPR018228">
    <property type="entry name" value="DNase_TatD-rel_CS"/>
</dbReference>
<dbReference type="AlphaFoldDB" id="A0A024UVG2"/>
<feature type="binding site" evidence="5">
    <location>
        <position position="152"/>
    </location>
    <ligand>
        <name>a divalent metal cation</name>
        <dbReference type="ChEBI" id="CHEBI:60240"/>
        <label>2</label>
    </ligand>
</feature>
<dbReference type="FunFam" id="3.20.20.140:FF:000040">
    <property type="entry name" value="Putative tatD related deoxyribonuclease"/>
    <property type="match status" value="1"/>
</dbReference>
<dbReference type="InterPro" id="IPR050891">
    <property type="entry name" value="TatD-type_Hydrolase"/>
</dbReference>
<proteinExistence type="inferred from homology"/>
<dbReference type="Pfam" id="PF01026">
    <property type="entry name" value="TatD_DNase"/>
    <property type="match status" value="1"/>
</dbReference>
<reference evidence="6" key="1">
    <citation type="submission" date="2013-12" db="EMBL/GenBank/DDBJ databases">
        <title>The Genome Sequence of Aphanomyces invadans NJM9701.</title>
        <authorList>
            <consortium name="The Broad Institute Genomics Platform"/>
            <person name="Russ C."/>
            <person name="Tyler B."/>
            <person name="van West P."/>
            <person name="Dieguez-Uribeondo J."/>
            <person name="Young S.K."/>
            <person name="Zeng Q."/>
            <person name="Gargeya S."/>
            <person name="Fitzgerald M."/>
            <person name="Abouelleil A."/>
            <person name="Alvarado L."/>
            <person name="Chapman S.B."/>
            <person name="Gainer-Dewar J."/>
            <person name="Goldberg J."/>
            <person name="Griggs A."/>
            <person name="Gujja S."/>
            <person name="Hansen M."/>
            <person name="Howarth C."/>
            <person name="Imamovic A."/>
            <person name="Ireland A."/>
            <person name="Larimer J."/>
            <person name="McCowan C."/>
            <person name="Murphy C."/>
            <person name="Pearson M."/>
            <person name="Poon T.W."/>
            <person name="Priest M."/>
            <person name="Roberts A."/>
            <person name="Saif S."/>
            <person name="Shea T."/>
            <person name="Sykes S."/>
            <person name="Wortman J."/>
            <person name="Nusbaum C."/>
            <person name="Birren B."/>
        </authorList>
    </citation>
    <scope>NUCLEOTIDE SEQUENCE [LARGE SCALE GENOMIC DNA]</scope>
    <source>
        <strain evidence="6">NJM9701</strain>
    </source>
</reference>
<dbReference type="PIRSF" id="PIRSF005902">
    <property type="entry name" value="DNase_TatD"/>
    <property type="match status" value="1"/>
</dbReference>
<keyword evidence="4" id="KW-0378">Hydrolase</keyword>
<feature type="binding site" evidence="5">
    <location>
        <position position="177"/>
    </location>
    <ligand>
        <name>a divalent metal cation</name>
        <dbReference type="ChEBI" id="CHEBI:60240"/>
        <label>2</label>
    </ligand>
</feature>
<evidence type="ECO:0000256" key="3">
    <source>
        <dbReference type="ARBA" id="ARBA00022723"/>
    </source>
</evidence>
<comment type="similarity">
    <text evidence="1">Belongs to the metallo-dependent hydrolases superfamily. TatD-type hydrolase family.</text>
</comment>
<sequence length="304" mass="34275">MTTRQLRMIDIGANLVDPMFVGVYRGKSKHVDDFAQVLHRAFSTHVEKIIITAGSLSESKEALALARTNEKLHCTVGVHPTRCNEFLTDPDTYMQGLHDVIKEGKAGGKVVAVGEFGLDYDRLEFCNRATQQEYFARQFDLAQVSNLPLFLHNRNTGTDFYDAVSRHRDCFRDGVVHSFTGSADEAKKLLDLGLYIGINGCSLKTQENLDVVKSIPIDRIMLETDAPWCDIRPTHASFQHVRTLFESKKPEKFMLGIGVKGRNEPNTMIQVLEVVSAIHEMDVHDVADTVFESTRRVFFPRDEA</sequence>
<dbReference type="SUPFAM" id="SSF51556">
    <property type="entry name" value="Metallo-dependent hydrolases"/>
    <property type="match status" value="1"/>
</dbReference>
<feature type="binding site" evidence="5">
    <location>
        <position position="225"/>
    </location>
    <ligand>
        <name>a divalent metal cation</name>
        <dbReference type="ChEBI" id="CHEBI:60240"/>
        <label>1</label>
    </ligand>
</feature>
<dbReference type="PANTHER" id="PTHR10060">
    <property type="entry name" value="TATD FAMILY DEOXYRIBONUCLEASE"/>
    <property type="match status" value="1"/>
</dbReference>
<accession>A0A024UVG2</accession>
<dbReference type="eggNOG" id="KOG3020">
    <property type="taxonomic scope" value="Eukaryota"/>
</dbReference>
<dbReference type="GeneID" id="20077399"/>
<evidence type="ECO:0000256" key="1">
    <source>
        <dbReference type="ARBA" id="ARBA00009275"/>
    </source>
</evidence>
<dbReference type="InterPro" id="IPR032466">
    <property type="entry name" value="Metal_Hydrolase"/>
</dbReference>
<dbReference type="CDD" id="cd01310">
    <property type="entry name" value="TatD_DNAse"/>
    <property type="match status" value="1"/>
</dbReference>
<dbReference type="RefSeq" id="XP_008861331.1">
    <property type="nucleotide sequence ID" value="XM_008863109.1"/>
</dbReference>
<dbReference type="Gene3D" id="3.20.20.140">
    <property type="entry name" value="Metal-dependent hydrolases"/>
    <property type="match status" value="1"/>
</dbReference>
<dbReference type="GO" id="GO:0008296">
    <property type="term" value="F:3'-5'-DNA exonuclease activity"/>
    <property type="evidence" value="ECO:0007669"/>
    <property type="project" value="TreeGrafter"/>
</dbReference>
<dbReference type="InterPro" id="IPR001130">
    <property type="entry name" value="TatD-like"/>
</dbReference>
<dbReference type="PANTHER" id="PTHR10060:SF15">
    <property type="entry name" value="DEOXYRIBONUCLEASE TATDN1"/>
    <property type="match status" value="1"/>
</dbReference>
<evidence type="ECO:0000256" key="2">
    <source>
        <dbReference type="ARBA" id="ARBA00022722"/>
    </source>
</evidence>
<evidence type="ECO:0000313" key="6">
    <source>
        <dbReference type="EMBL" id="ETW09920.1"/>
    </source>
</evidence>
<dbReference type="EMBL" id="KI913952">
    <property type="protein sequence ID" value="ETW09920.1"/>
    <property type="molecule type" value="Genomic_DNA"/>
</dbReference>
<dbReference type="PROSITE" id="PS01091">
    <property type="entry name" value="TATD_3"/>
    <property type="match status" value="1"/>
</dbReference>
<dbReference type="VEuPathDB" id="FungiDB:H310_00349"/>
<evidence type="ECO:0000256" key="4">
    <source>
        <dbReference type="ARBA" id="ARBA00022801"/>
    </source>
</evidence>
<dbReference type="GO" id="GO:0046872">
    <property type="term" value="F:metal ion binding"/>
    <property type="evidence" value="ECO:0007669"/>
    <property type="project" value="UniProtKB-KW"/>
</dbReference>
<evidence type="ECO:0008006" key="7">
    <source>
        <dbReference type="Google" id="ProtNLM"/>
    </source>
</evidence>
<organism evidence="6">
    <name type="scientific">Aphanomyces invadans</name>
    <dbReference type="NCBI Taxonomy" id="157072"/>
    <lineage>
        <taxon>Eukaryota</taxon>
        <taxon>Sar</taxon>
        <taxon>Stramenopiles</taxon>
        <taxon>Oomycota</taxon>
        <taxon>Saprolegniomycetes</taxon>
        <taxon>Saprolegniales</taxon>
        <taxon>Verrucalvaceae</taxon>
        <taxon>Aphanomyces</taxon>
    </lineage>
</organism>
<name>A0A024UVG2_9STRA</name>
<protein>
    <recommendedName>
        <fullName evidence="7">TatD family hydrolase</fullName>
    </recommendedName>
</protein>
<keyword evidence="2" id="KW-0540">Nuclease</keyword>
<dbReference type="OrthoDB" id="6079689at2759"/>